<proteinExistence type="predicted"/>
<keyword evidence="3" id="KW-1185">Reference proteome</keyword>
<gene>
    <name evidence="2" type="ORF">S1361_26955</name>
</gene>
<feature type="transmembrane region" description="Helical" evidence="1">
    <location>
        <begin position="76"/>
        <end position="97"/>
    </location>
</feature>
<feature type="transmembrane region" description="Helical" evidence="1">
    <location>
        <begin position="109"/>
        <end position="127"/>
    </location>
</feature>
<keyword evidence="1" id="KW-0812">Transmembrane</keyword>
<evidence type="ECO:0000313" key="2">
    <source>
        <dbReference type="EMBL" id="QTE01001.1"/>
    </source>
</evidence>
<evidence type="ECO:0000313" key="3">
    <source>
        <dbReference type="Proteomes" id="UP000663908"/>
    </source>
</evidence>
<dbReference type="EMBL" id="CP071839">
    <property type="protein sequence ID" value="QTE01001.1"/>
    <property type="molecule type" value="Genomic_DNA"/>
</dbReference>
<reference evidence="2 3" key="1">
    <citation type="submission" date="2021-03" db="EMBL/GenBank/DDBJ databases">
        <title>Complete genome sequence of Streptomyces cyanogenus S136, producer of anticancer angucycline landomycin A.</title>
        <authorList>
            <person name="Hrab P."/>
            <person name="Ruckert C."/>
            <person name="Busche T."/>
            <person name="Ostash I."/>
            <person name="Kalinowski J."/>
            <person name="Fedorenko V."/>
            <person name="Yushchuk O."/>
            <person name="Ostash B."/>
        </authorList>
    </citation>
    <scope>NUCLEOTIDE SEQUENCE [LARGE SCALE GENOMIC DNA]</scope>
    <source>
        <strain evidence="2 3">S136</strain>
    </source>
</reference>
<dbReference type="RefSeq" id="WP_208034510.1">
    <property type="nucleotide sequence ID" value="NZ_CP071839.1"/>
</dbReference>
<feature type="transmembrane region" description="Helical" evidence="1">
    <location>
        <begin position="48"/>
        <end position="64"/>
    </location>
</feature>
<evidence type="ECO:0000256" key="1">
    <source>
        <dbReference type="SAM" id="Phobius"/>
    </source>
</evidence>
<sequence length="154" mass="16606">MTVTWRGALSYALVVTVLSWLTGAVVDLAWQAVGGSVGTWVTTWLRDPWSAVFLVAAAVTLTMTRRLTDPLPMWRVPLIDGSAYLAVLLVCAGLSSWTAGDEAPADSAFVVAILALFTLQLPAAWLLSAWRARHLETVLTRAGARSPSARLTER</sequence>
<name>A0ABX7TW70_STRCY</name>
<organism evidence="2 3">
    <name type="scientific">Streptomyces cyanogenus</name>
    <dbReference type="NCBI Taxonomy" id="80860"/>
    <lineage>
        <taxon>Bacteria</taxon>
        <taxon>Bacillati</taxon>
        <taxon>Actinomycetota</taxon>
        <taxon>Actinomycetes</taxon>
        <taxon>Kitasatosporales</taxon>
        <taxon>Streptomycetaceae</taxon>
        <taxon>Streptomyces</taxon>
    </lineage>
</organism>
<dbReference type="Proteomes" id="UP000663908">
    <property type="component" value="Chromosome"/>
</dbReference>
<protein>
    <submittedName>
        <fullName evidence="2">Uncharacterized protein</fullName>
    </submittedName>
</protein>
<accession>A0ABX7TW70</accession>
<keyword evidence="1" id="KW-1133">Transmembrane helix</keyword>
<keyword evidence="1" id="KW-0472">Membrane</keyword>